<dbReference type="InterPro" id="IPR050484">
    <property type="entry name" value="Transf_Hexapept/Carb_Anhydrase"/>
</dbReference>
<dbReference type="InterPro" id="IPR011004">
    <property type="entry name" value="Trimer_LpxA-like_sf"/>
</dbReference>
<dbReference type="AlphaFoldDB" id="A0A2N5CCK8"/>
<reference evidence="1 2" key="1">
    <citation type="submission" date="2017-12" db="EMBL/GenBank/DDBJ databases">
        <title>Genome sequence of the active heterotrophic nitrifier-denitrifier, Cupriavidus pauculus UM1.</title>
        <authorList>
            <person name="Putonti C."/>
            <person name="Castignetti D."/>
        </authorList>
    </citation>
    <scope>NUCLEOTIDE SEQUENCE [LARGE SCALE GENOMIC DNA]</scope>
    <source>
        <strain evidence="1 2">UM1</strain>
    </source>
</reference>
<dbReference type="Gene3D" id="2.160.10.10">
    <property type="entry name" value="Hexapeptide repeat proteins"/>
    <property type="match status" value="1"/>
</dbReference>
<dbReference type="SUPFAM" id="SSF51161">
    <property type="entry name" value="Trimeric LpxA-like enzymes"/>
    <property type="match status" value="1"/>
</dbReference>
<proteinExistence type="predicted"/>
<dbReference type="STRING" id="82633.GCA_000974605_04343"/>
<evidence type="ECO:0000313" key="2">
    <source>
        <dbReference type="Proteomes" id="UP000234341"/>
    </source>
</evidence>
<evidence type="ECO:0000313" key="1">
    <source>
        <dbReference type="EMBL" id="PLP99979.1"/>
    </source>
</evidence>
<dbReference type="CDD" id="cd04645">
    <property type="entry name" value="LbH_gamma_CA_like"/>
    <property type="match status" value="1"/>
</dbReference>
<dbReference type="OrthoDB" id="9803036at2"/>
<sequence>MALYQLGDTAPKIHEDAYVAAEATIIGNVTLKARASAWPGVVIRGDNEPIVVGEDTNIQEGSVLHTDPGRPLTLGDKVSVGHQAMLHGCTVGEGSLIGIQAVVLNGAVIGKECLVGAGAVITENKVFPDRSLILGAPAKVVRELTDADVANLYRNAETYAKRQAVYKTELKRIG</sequence>
<comment type="caution">
    <text evidence="1">The sequence shown here is derived from an EMBL/GenBank/DDBJ whole genome shotgun (WGS) entry which is preliminary data.</text>
</comment>
<dbReference type="InterPro" id="IPR001451">
    <property type="entry name" value="Hexapep"/>
</dbReference>
<dbReference type="PANTHER" id="PTHR13061:SF29">
    <property type="entry name" value="GAMMA CARBONIC ANHYDRASE-LIKE 1, MITOCHONDRIAL-RELATED"/>
    <property type="match status" value="1"/>
</dbReference>
<dbReference type="Proteomes" id="UP000234341">
    <property type="component" value="Unassembled WGS sequence"/>
</dbReference>
<protein>
    <submittedName>
        <fullName evidence="1">Gamma carbonic anhydrase family protein</fullName>
    </submittedName>
</protein>
<dbReference type="EMBL" id="PJRP01000005">
    <property type="protein sequence ID" value="PLP99979.1"/>
    <property type="molecule type" value="Genomic_DNA"/>
</dbReference>
<dbReference type="Pfam" id="PF00132">
    <property type="entry name" value="Hexapep"/>
    <property type="match status" value="1"/>
</dbReference>
<organism evidence="1 2">
    <name type="scientific">Cupriavidus pauculus</name>
    <dbReference type="NCBI Taxonomy" id="82633"/>
    <lineage>
        <taxon>Bacteria</taxon>
        <taxon>Pseudomonadati</taxon>
        <taxon>Pseudomonadota</taxon>
        <taxon>Betaproteobacteria</taxon>
        <taxon>Burkholderiales</taxon>
        <taxon>Burkholderiaceae</taxon>
        <taxon>Cupriavidus</taxon>
    </lineage>
</organism>
<dbReference type="RefSeq" id="WP_066738778.1">
    <property type="nucleotide sequence ID" value="NZ_PJRP01000005.1"/>
</dbReference>
<dbReference type="PANTHER" id="PTHR13061">
    <property type="entry name" value="DYNACTIN SUBUNIT P25"/>
    <property type="match status" value="1"/>
</dbReference>
<gene>
    <name evidence="1" type="ORF">CYJ10_13180</name>
</gene>
<name>A0A2N5CCK8_9BURK</name>
<accession>A0A2N5CCK8</accession>
<dbReference type="InterPro" id="IPR047324">
    <property type="entry name" value="LbH_gamma_CA-like"/>
</dbReference>